<evidence type="ECO:0000259" key="3">
    <source>
        <dbReference type="PROSITE" id="PS50102"/>
    </source>
</evidence>
<dbReference type="Pfam" id="PF00076">
    <property type="entry name" value="RRM_1"/>
    <property type="match status" value="1"/>
</dbReference>
<dbReference type="InterPro" id="IPR035979">
    <property type="entry name" value="RBD_domain_sf"/>
</dbReference>
<dbReference type="InterPro" id="IPR000504">
    <property type="entry name" value="RRM_dom"/>
</dbReference>
<keyword evidence="1" id="KW-0694">RNA-binding</keyword>
<reference evidence="4 5" key="2">
    <citation type="submission" date="2020-07" db="EMBL/GenBank/DDBJ databases">
        <title>Genome assembly of wild tea tree DASZ reveals pedigree and selection history of tea varieties.</title>
        <authorList>
            <person name="Zhang W."/>
        </authorList>
    </citation>
    <scope>NUCLEOTIDE SEQUENCE [LARGE SCALE GENOMIC DNA]</scope>
    <source>
        <strain evidence="5">cv. G240</strain>
        <tissue evidence="4">Leaf</tissue>
    </source>
</reference>
<evidence type="ECO:0000313" key="5">
    <source>
        <dbReference type="Proteomes" id="UP000593564"/>
    </source>
</evidence>
<name>A0A7J7FZW7_CAMSI</name>
<dbReference type="PROSITE" id="PS50102">
    <property type="entry name" value="RRM"/>
    <property type="match status" value="1"/>
</dbReference>
<dbReference type="PANTHER" id="PTHR48034">
    <property type="entry name" value="TRANSFORMER-2 SEX-DETERMINING PROTEIN-RELATED"/>
    <property type="match status" value="1"/>
</dbReference>
<dbReference type="AlphaFoldDB" id="A0A7J7FZW7"/>
<dbReference type="SUPFAM" id="SSF54928">
    <property type="entry name" value="RNA-binding domain, RBD"/>
    <property type="match status" value="1"/>
</dbReference>
<dbReference type="Proteomes" id="UP000593564">
    <property type="component" value="Unassembled WGS sequence"/>
</dbReference>
<feature type="compositionally biased region" description="Basic residues" evidence="2">
    <location>
        <begin position="85"/>
        <end position="108"/>
    </location>
</feature>
<proteinExistence type="predicted"/>
<feature type="region of interest" description="Disordered" evidence="2">
    <location>
        <begin position="78"/>
        <end position="115"/>
    </location>
</feature>
<keyword evidence="5" id="KW-1185">Reference proteome</keyword>
<sequence length="241" mass="27683">MASSRNPLIRCSRTRFASGFKSQPFHSLLSNSALKEIVKFATTYTVVQSVGIGFADFLQKHSIVIGIQGLLPPMQHSLDLDPRSRSRSRSWSRPRSRSRSRSRSRGRGRVTEREVEDHFSKEGKVASCFLVVKPCTRASRGFAFITMDIVDDANRCIKRLMLLVADGCCLWMCASWERDSCFPRWPTKSFHVCLYCMRSTEDQVDSFLEKAMIEIKKQYAVFDAKRHTLDLLSRISMQKKR</sequence>
<dbReference type="InterPro" id="IPR050441">
    <property type="entry name" value="RBM"/>
</dbReference>
<reference evidence="5" key="1">
    <citation type="journal article" date="2020" name="Nat. Commun.">
        <title>Genome assembly of wild tea tree DASZ reveals pedigree and selection history of tea varieties.</title>
        <authorList>
            <person name="Zhang W."/>
            <person name="Zhang Y."/>
            <person name="Qiu H."/>
            <person name="Guo Y."/>
            <person name="Wan H."/>
            <person name="Zhang X."/>
            <person name="Scossa F."/>
            <person name="Alseekh S."/>
            <person name="Zhang Q."/>
            <person name="Wang P."/>
            <person name="Xu L."/>
            <person name="Schmidt M.H."/>
            <person name="Jia X."/>
            <person name="Li D."/>
            <person name="Zhu A."/>
            <person name="Guo F."/>
            <person name="Chen W."/>
            <person name="Ni D."/>
            <person name="Usadel B."/>
            <person name="Fernie A.R."/>
            <person name="Wen W."/>
        </authorList>
    </citation>
    <scope>NUCLEOTIDE SEQUENCE [LARGE SCALE GENOMIC DNA]</scope>
    <source>
        <strain evidence="5">cv. G240</strain>
    </source>
</reference>
<dbReference type="Gene3D" id="3.30.70.330">
    <property type="match status" value="1"/>
</dbReference>
<organism evidence="4 5">
    <name type="scientific">Camellia sinensis</name>
    <name type="common">Tea plant</name>
    <name type="synonym">Thea sinensis</name>
    <dbReference type="NCBI Taxonomy" id="4442"/>
    <lineage>
        <taxon>Eukaryota</taxon>
        <taxon>Viridiplantae</taxon>
        <taxon>Streptophyta</taxon>
        <taxon>Embryophyta</taxon>
        <taxon>Tracheophyta</taxon>
        <taxon>Spermatophyta</taxon>
        <taxon>Magnoliopsida</taxon>
        <taxon>eudicotyledons</taxon>
        <taxon>Gunneridae</taxon>
        <taxon>Pentapetalae</taxon>
        <taxon>asterids</taxon>
        <taxon>Ericales</taxon>
        <taxon>Theaceae</taxon>
        <taxon>Camellia</taxon>
    </lineage>
</organism>
<evidence type="ECO:0000256" key="1">
    <source>
        <dbReference type="PROSITE-ProRule" id="PRU00176"/>
    </source>
</evidence>
<dbReference type="EMBL" id="JACBKZ010000014">
    <property type="protein sequence ID" value="KAF5933491.1"/>
    <property type="molecule type" value="Genomic_DNA"/>
</dbReference>
<evidence type="ECO:0000256" key="2">
    <source>
        <dbReference type="SAM" id="MobiDB-lite"/>
    </source>
</evidence>
<comment type="caution">
    <text evidence="4">The sequence shown here is derived from an EMBL/GenBank/DDBJ whole genome shotgun (WGS) entry which is preliminary data.</text>
</comment>
<protein>
    <recommendedName>
        <fullName evidence="3">RRM domain-containing protein</fullName>
    </recommendedName>
</protein>
<accession>A0A7J7FZW7</accession>
<gene>
    <name evidence="4" type="ORF">HYC85_029662</name>
</gene>
<feature type="domain" description="RRM" evidence="3">
    <location>
        <begin position="110"/>
        <end position="167"/>
    </location>
</feature>
<dbReference type="GO" id="GO:0003723">
    <property type="term" value="F:RNA binding"/>
    <property type="evidence" value="ECO:0007669"/>
    <property type="project" value="UniProtKB-UniRule"/>
</dbReference>
<dbReference type="InterPro" id="IPR012677">
    <property type="entry name" value="Nucleotide-bd_a/b_plait_sf"/>
</dbReference>
<evidence type="ECO:0000313" key="4">
    <source>
        <dbReference type="EMBL" id="KAF5933491.1"/>
    </source>
</evidence>